<dbReference type="InterPro" id="IPR011009">
    <property type="entry name" value="Kinase-like_dom_sf"/>
</dbReference>
<dbReference type="EMBL" id="AOJD01000027">
    <property type="protein sequence ID" value="ELZ39473.1"/>
    <property type="molecule type" value="Genomic_DNA"/>
</dbReference>
<organism evidence="2 3">
    <name type="scientific">Halorubrum tebenquichense DSM 14210</name>
    <dbReference type="NCBI Taxonomy" id="1227485"/>
    <lineage>
        <taxon>Archaea</taxon>
        <taxon>Methanobacteriati</taxon>
        <taxon>Methanobacteriota</taxon>
        <taxon>Stenosarchaea group</taxon>
        <taxon>Halobacteria</taxon>
        <taxon>Halobacteriales</taxon>
        <taxon>Haloferacaceae</taxon>
        <taxon>Halorubrum</taxon>
    </lineage>
</organism>
<keyword evidence="2" id="KW-0723">Serine/threonine-protein kinase</keyword>
<dbReference type="Proteomes" id="UP000011523">
    <property type="component" value="Unassembled WGS sequence"/>
</dbReference>
<dbReference type="PROSITE" id="PS50011">
    <property type="entry name" value="PROTEIN_KINASE_DOM"/>
    <property type="match status" value="1"/>
</dbReference>
<proteinExistence type="predicted"/>
<keyword evidence="2" id="KW-0808">Transferase</keyword>
<reference evidence="2 3" key="1">
    <citation type="journal article" date="2014" name="PLoS Genet.">
        <title>Phylogenetically driven sequencing of extremely halophilic archaea reveals strategies for static and dynamic osmo-response.</title>
        <authorList>
            <person name="Becker E.A."/>
            <person name="Seitzer P.M."/>
            <person name="Tritt A."/>
            <person name="Larsen D."/>
            <person name="Krusor M."/>
            <person name="Yao A.I."/>
            <person name="Wu D."/>
            <person name="Madern D."/>
            <person name="Eisen J.A."/>
            <person name="Darling A.E."/>
            <person name="Facciotti M.T."/>
        </authorList>
    </citation>
    <scope>NUCLEOTIDE SEQUENCE [LARGE SCALE GENOMIC DNA]</scope>
    <source>
        <strain evidence="2 3">DSM 14210</strain>
    </source>
</reference>
<evidence type="ECO:0000259" key="1">
    <source>
        <dbReference type="PROSITE" id="PS50011"/>
    </source>
</evidence>
<evidence type="ECO:0000313" key="2">
    <source>
        <dbReference type="EMBL" id="ELZ39473.1"/>
    </source>
</evidence>
<dbReference type="Gene3D" id="1.10.510.10">
    <property type="entry name" value="Transferase(Phosphotransferase) domain 1"/>
    <property type="match status" value="1"/>
</dbReference>
<keyword evidence="2" id="KW-0418">Kinase</keyword>
<name>M0DXF8_9EURY</name>
<gene>
    <name evidence="2" type="ORF">C472_04143</name>
</gene>
<dbReference type="SUPFAM" id="SSF56112">
    <property type="entry name" value="Protein kinase-like (PK-like)"/>
    <property type="match status" value="1"/>
</dbReference>
<dbReference type="GO" id="GO:0004674">
    <property type="term" value="F:protein serine/threonine kinase activity"/>
    <property type="evidence" value="ECO:0007669"/>
    <property type="project" value="UniProtKB-KW"/>
</dbReference>
<dbReference type="AlphaFoldDB" id="M0DXF8"/>
<dbReference type="GO" id="GO:0005524">
    <property type="term" value="F:ATP binding"/>
    <property type="evidence" value="ECO:0007669"/>
    <property type="project" value="InterPro"/>
</dbReference>
<feature type="domain" description="Protein kinase" evidence="1">
    <location>
        <begin position="1"/>
        <end position="126"/>
    </location>
</feature>
<dbReference type="InterPro" id="IPR000719">
    <property type="entry name" value="Prot_kinase_dom"/>
</dbReference>
<accession>M0DXF8</accession>
<evidence type="ECO:0000313" key="3">
    <source>
        <dbReference type="Proteomes" id="UP000011523"/>
    </source>
</evidence>
<sequence>MSAVEDPDAWAYPRVSDWGLREAVGSRDDDAVSRQHAAPEHLAPDRFGDVDAATDIYGIGVIGHLLVTGNAPDRDDGTVRFHPTGDRAIPDDISMILAKCLTTAKMERYASAAAIRRDLATEGHNE</sequence>
<comment type="caution">
    <text evidence="2">The sequence shown here is derived from an EMBL/GenBank/DDBJ whole genome shotgun (WGS) entry which is preliminary data.</text>
</comment>
<keyword evidence="3" id="KW-1185">Reference proteome</keyword>
<protein>
    <submittedName>
        <fullName evidence="2">Serine/threonine protein kinase</fullName>
    </submittedName>
</protein>